<evidence type="ECO:0000313" key="3">
    <source>
        <dbReference type="Proteomes" id="UP000192923"/>
    </source>
</evidence>
<dbReference type="RefSeq" id="WP_085210854.1">
    <property type="nucleotide sequence ID" value="NZ_FXAM01000001.1"/>
</dbReference>
<dbReference type="OrthoDB" id="7374961at2"/>
<name>A0A1Y6CZB8_9GAMM</name>
<sequence>MNPTIIAQLQGLAAGSLGGMGGHGSASGSLSDFGDLFKALDSTSAQSDVAQLTGGAALGIQSLDRIMKSTVFDQKHIVFFKDLMATNATNIVDEYTRMNSVGGFPGGSFNAQMGTVRSATGDYQREVGMVKFIMQLRQVGFVTNITNNIADAMSVEENNGALSILQDLEYALFYGHSAACPVQFDGIFKQIDDSIASGYISGEHIYDMQGTSLTDVEAFNAINSAIIGYGSWGTPTDVYLPSSVQGDLNSGLDPSYRWNPDNQNQPMIGGHVPGIRLTHGVLKTHIDTFLHDANMPMIKPFEVTYSAFASALSTITPQGVAAACASDASSQFTAGRAGNYYYAVEAIDAQGQGYSPVVKTTQTAISAGQKCTLTITASSAGTETGYRVFRSRQDAANTTGDMRLVAVVPKAGSTTTYVDLNRNIPGTFSAPIVDLERASDAIGWRQFQPMIKIPLPFGIGLMPVYSWFQFLFGYLRITNPKRHGYIKNILPANAAWRPHTDE</sequence>
<gene>
    <name evidence="2" type="ORF">SAMN02949497_1209</name>
</gene>
<evidence type="ECO:0000256" key="1">
    <source>
        <dbReference type="SAM" id="Phobius"/>
    </source>
</evidence>
<dbReference type="EMBL" id="FXAM01000001">
    <property type="protein sequence ID" value="SMF93913.1"/>
    <property type="molecule type" value="Genomic_DNA"/>
</dbReference>
<proteinExistence type="predicted"/>
<keyword evidence="1" id="KW-0812">Transmembrane</keyword>
<keyword evidence="3" id="KW-1185">Reference proteome</keyword>
<dbReference type="Proteomes" id="UP000192923">
    <property type="component" value="Unassembled WGS sequence"/>
</dbReference>
<feature type="transmembrane region" description="Helical" evidence="1">
    <location>
        <begin position="455"/>
        <end position="475"/>
    </location>
</feature>
<protein>
    <submittedName>
        <fullName evidence="2">Uncharacterized protein</fullName>
    </submittedName>
</protein>
<organism evidence="2 3">
    <name type="scientific">Methylomagnum ishizawai</name>
    <dbReference type="NCBI Taxonomy" id="1760988"/>
    <lineage>
        <taxon>Bacteria</taxon>
        <taxon>Pseudomonadati</taxon>
        <taxon>Pseudomonadota</taxon>
        <taxon>Gammaproteobacteria</taxon>
        <taxon>Methylococcales</taxon>
        <taxon>Methylococcaceae</taxon>
        <taxon>Methylomagnum</taxon>
    </lineage>
</organism>
<accession>A0A1Y6CZB8</accession>
<dbReference type="STRING" id="1760988.SAMN02949497_1209"/>
<reference evidence="2 3" key="1">
    <citation type="submission" date="2016-12" db="EMBL/GenBank/DDBJ databases">
        <authorList>
            <person name="Song W.-J."/>
            <person name="Kurnit D.M."/>
        </authorList>
    </citation>
    <scope>NUCLEOTIDE SEQUENCE [LARGE SCALE GENOMIC DNA]</scope>
    <source>
        <strain evidence="2 3">175</strain>
    </source>
</reference>
<keyword evidence="1" id="KW-0472">Membrane</keyword>
<dbReference type="AlphaFoldDB" id="A0A1Y6CZB8"/>
<evidence type="ECO:0000313" key="2">
    <source>
        <dbReference type="EMBL" id="SMF93913.1"/>
    </source>
</evidence>
<keyword evidence="1" id="KW-1133">Transmembrane helix</keyword>